<feature type="domain" description="WW" evidence="17">
    <location>
        <begin position="554"/>
        <end position="583"/>
    </location>
</feature>
<keyword evidence="19" id="KW-1185">Reference proteome</keyword>
<feature type="compositionally biased region" description="Low complexity" evidence="16">
    <location>
        <begin position="143"/>
        <end position="161"/>
    </location>
</feature>
<dbReference type="Gene3D" id="1.10.10.440">
    <property type="entry name" value="FF domain"/>
    <property type="match status" value="6"/>
</dbReference>
<dbReference type="InterPro" id="IPR057565">
    <property type="entry name" value="WW_TCRG1_3rd"/>
</dbReference>
<keyword evidence="4" id="KW-1017">Isopeptide bond</keyword>
<dbReference type="InterPro" id="IPR002713">
    <property type="entry name" value="FF_domain"/>
</dbReference>
<evidence type="ECO:0000259" key="18">
    <source>
        <dbReference type="PROSITE" id="PS51676"/>
    </source>
</evidence>
<dbReference type="InterPro" id="IPR001202">
    <property type="entry name" value="WW_dom"/>
</dbReference>
<evidence type="ECO:0000256" key="16">
    <source>
        <dbReference type="SAM" id="MobiDB-lite"/>
    </source>
</evidence>
<evidence type="ECO:0000256" key="11">
    <source>
        <dbReference type="ARBA" id="ARBA00023242"/>
    </source>
</evidence>
<evidence type="ECO:0000256" key="9">
    <source>
        <dbReference type="ARBA" id="ARBA00023054"/>
    </source>
</evidence>
<evidence type="ECO:0000256" key="5">
    <source>
        <dbReference type="ARBA" id="ARBA00022553"/>
    </source>
</evidence>
<feature type="compositionally biased region" description="Basic and acidic residues" evidence="16">
    <location>
        <begin position="463"/>
        <end position="493"/>
    </location>
</feature>
<feature type="domain" description="FF" evidence="18">
    <location>
        <begin position="666"/>
        <end position="719"/>
    </location>
</feature>
<evidence type="ECO:0000259" key="17">
    <source>
        <dbReference type="PROSITE" id="PS50020"/>
    </source>
</evidence>
<dbReference type="OrthoDB" id="63972at2759"/>
<evidence type="ECO:0000256" key="6">
    <source>
        <dbReference type="ARBA" id="ARBA00022737"/>
    </source>
</evidence>
<reference evidence="20" key="1">
    <citation type="submission" date="2025-08" db="UniProtKB">
        <authorList>
            <consortium name="RefSeq"/>
        </authorList>
    </citation>
    <scope>IDENTIFICATION</scope>
</reference>
<dbReference type="FunFam" id="1.10.10.440:FF:000005">
    <property type="entry name" value="Transcription elongation regulator 1 (CA150)"/>
    <property type="match status" value="1"/>
</dbReference>
<dbReference type="OMA" id="MMNGPIG"/>
<comment type="subcellular location">
    <subcellularLocation>
        <location evidence="1">Nucleus</location>
    </subcellularLocation>
</comment>
<dbReference type="FunFam" id="1.10.10.440:FF:000004">
    <property type="entry name" value="Transcription elongation regulator 1 like"/>
    <property type="match status" value="1"/>
</dbReference>
<protein>
    <recommendedName>
        <fullName evidence="12">Transcription elongation regulator 1</fullName>
    </recommendedName>
    <alternativeName>
        <fullName evidence="15">TATA box-binding protein-associated factor 2S</fullName>
    </alternativeName>
    <alternativeName>
        <fullName evidence="13">Transcription elongation regulator 1-like protein</fullName>
    </alternativeName>
    <alternativeName>
        <fullName evidence="14">Transcription factor CA150</fullName>
    </alternativeName>
</protein>
<keyword evidence="11" id="KW-0539">Nucleus</keyword>
<gene>
    <name evidence="20" type="primary">LOC110979874</name>
</gene>
<accession>A0A8B7YEL9</accession>
<dbReference type="KEGG" id="aplc:110979874"/>
<evidence type="ECO:0000256" key="13">
    <source>
        <dbReference type="ARBA" id="ARBA00073866"/>
    </source>
</evidence>
<dbReference type="GO" id="GO:0070063">
    <property type="term" value="F:RNA polymerase binding"/>
    <property type="evidence" value="ECO:0007669"/>
    <property type="project" value="InterPro"/>
</dbReference>
<dbReference type="SMART" id="SM00456">
    <property type="entry name" value="WW"/>
    <property type="match status" value="3"/>
</dbReference>
<evidence type="ECO:0000256" key="2">
    <source>
        <dbReference type="ARBA" id="ARBA00022481"/>
    </source>
</evidence>
<dbReference type="InterPro" id="IPR036020">
    <property type="entry name" value="WW_dom_sf"/>
</dbReference>
<feature type="domain" description="FF" evidence="18">
    <location>
        <begin position="1016"/>
        <end position="1081"/>
    </location>
</feature>
<proteinExistence type="predicted"/>
<organism evidence="19 20">
    <name type="scientific">Acanthaster planci</name>
    <name type="common">Crown-of-thorns starfish</name>
    <dbReference type="NCBI Taxonomy" id="133434"/>
    <lineage>
        <taxon>Eukaryota</taxon>
        <taxon>Metazoa</taxon>
        <taxon>Echinodermata</taxon>
        <taxon>Eleutherozoa</taxon>
        <taxon>Asterozoa</taxon>
        <taxon>Asteroidea</taxon>
        <taxon>Valvatacea</taxon>
        <taxon>Valvatida</taxon>
        <taxon>Acanthasteridae</taxon>
        <taxon>Acanthaster</taxon>
    </lineage>
</organism>
<keyword evidence="6" id="KW-0677">Repeat</keyword>
<dbReference type="PANTHER" id="PTHR15377">
    <property type="entry name" value="TRANSCRIPTION ELONGATION REGULATOR 1"/>
    <property type="match status" value="1"/>
</dbReference>
<feature type="compositionally biased region" description="Low complexity" evidence="16">
    <location>
        <begin position="327"/>
        <end position="341"/>
    </location>
</feature>
<evidence type="ECO:0000256" key="4">
    <source>
        <dbReference type="ARBA" id="ARBA00022499"/>
    </source>
</evidence>
<evidence type="ECO:0000256" key="12">
    <source>
        <dbReference type="ARBA" id="ARBA00072019"/>
    </source>
</evidence>
<feature type="compositionally biased region" description="Low complexity" evidence="16">
    <location>
        <begin position="44"/>
        <end position="66"/>
    </location>
</feature>
<name>A0A8B7YEL9_ACAPL</name>
<keyword evidence="7" id="KW-0832">Ubl conjugation</keyword>
<keyword evidence="5" id="KW-0597">Phosphoprotein</keyword>
<dbReference type="FunFam" id="1.10.10.440:FF:000001">
    <property type="entry name" value="Transcription elongation regulator 1 like"/>
    <property type="match status" value="1"/>
</dbReference>
<feature type="compositionally biased region" description="Pro residues" evidence="16">
    <location>
        <begin position="342"/>
        <end position="352"/>
    </location>
</feature>
<dbReference type="Pfam" id="PF01846">
    <property type="entry name" value="FF"/>
    <property type="match status" value="6"/>
</dbReference>
<evidence type="ECO:0000256" key="7">
    <source>
        <dbReference type="ARBA" id="ARBA00022843"/>
    </source>
</evidence>
<dbReference type="PROSITE" id="PS51676">
    <property type="entry name" value="FF"/>
    <property type="match status" value="5"/>
</dbReference>
<feature type="region of interest" description="Disordered" evidence="16">
    <location>
        <begin position="323"/>
        <end position="352"/>
    </location>
</feature>
<evidence type="ECO:0000256" key="8">
    <source>
        <dbReference type="ARBA" id="ARBA00023015"/>
    </source>
</evidence>
<dbReference type="GO" id="GO:0003712">
    <property type="term" value="F:transcription coregulator activity"/>
    <property type="evidence" value="ECO:0007669"/>
    <property type="project" value="TreeGrafter"/>
</dbReference>
<feature type="region of interest" description="Disordered" evidence="16">
    <location>
        <begin position="589"/>
        <end position="647"/>
    </location>
</feature>
<dbReference type="AlphaFoldDB" id="A0A8B7YEL9"/>
<dbReference type="InterPro" id="IPR045148">
    <property type="entry name" value="TCRG1-like"/>
</dbReference>
<dbReference type="GO" id="GO:0005634">
    <property type="term" value="C:nucleus"/>
    <property type="evidence" value="ECO:0007669"/>
    <property type="project" value="UniProtKB-SubCell"/>
</dbReference>
<dbReference type="Proteomes" id="UP000694845">
    <property type="component" value="Unplaced"/>
</dbReference>
<feature type="compositionally biased region" description="Pro residues" evidence="16">
    <location>
        <begin position="104"/>
        <end position="134"/>
    </location>
</feature>
<feature type="compositionally biased region" description="Basic and acidic residues" evidence="16">
    <location>
        <begin position="85"/>
        <end position="96"/>
    </location>
</feature>
<dbReference type="Pfam" id="PF00397">
    <property type="entry name" value="WW"/>
    <property type="match status" value="2"/>
</dbReference>
<evidence type="ECO:0000256" key="10">
    <source>
        <dbReference type="ARBA" id="ARBA00023163"/>
    </source>
</evidence>
<feature type="region of interest" description="Disordered" evidence="16">
    <location>
        <begin position="463"/>
        <end position="555"/>
    </location>
</feature>
<dbReference type="PROSITE" id="PS01159">
    <property type="entry name" value="WW_DOMAIN_1"/>
    <property type="match status" value="1"/>
</dbReference>
<evidence type="ECO:0000256" key="14">
    <source>
        <dbReference type="ARBA" id="ARBA00075955"/>
    </source>
</evidence>
<feature type="domain" description="WW" evidence="17">
    <location>
        <begin position="442"/>
        <end position="469"/>
    </location>
</feature>
<evidence type="ECO:0000256" key="3">
    <source>
        <dbReference type="ARBA" id="ARBA00022491"/>
    </source>
</evidence>
<keyword evidence="8" id="KW-0805">Transcription regulation</keyword>
<feature type="domain" description="WW" evidence="17">
    <location>
        <begin position="166"/>
        <end position="199"/>
    </location>
</feature>
<sequence>MADSEAIENENLAENESNLSSNQHQPAMNNEGANREISQESNRQRFPGPGPRFRSFPPRFQGPPGQHMRGGPNNMPQRPFFGRPPPDRMFRPDRPPPFDQSMPRGPPPQGPMGMPPFMNRPPLLPPPFGMPPPLMANLQQPQAASAGNQPATPAAAASPAAVAALDPNQDFWVEHTTPEGKTYYYHAKKRESVWTKPENVKIVKQTDLQALAAAAGIATTTATSAAATVSSTAGVTAVTSSTAGTVPALAGASANSGNPAAAVAAAAVAVATAAKTAGVTVTPVADAPQASPVQASPASTAQATPSATTPTPVTVANIAASPTTAKPQPQQAVLPPQQQQQQPPPLMPFPGMVPPIVPGQGPGMPAAGPGPAGMPPPPFHLFPAHMGGMRVPGALPGMPPLVPLPGIPGGFPPRGNPMFRPPFAQPPVGGPPAAAAAPKSIWAEYKTADGRPYYYNTRTMESTWEKPKELQDQEEAKKEPAQEKDAARAAGDKEEAEDQEEKKEDETKMETEDAKEETKEAETKQEKTVVEEKKTDEEPVDKSKPIATKPIPGTPWCLVWTGDSKVFFFNPSTRMSLWERPDDLYNRADVDRMILEPPPGKEKEKQEENAAKKRAEDSVSEDQQPKAKKKKKASTSESSPEPADPLKEAALEAEIKAARERAITPLEIRMKQFMDMLLEKGVSAFSTWEKELHKIVFDHRYLLLSPKERKQVFENFVKNRAEEERKERATKIKQSKEDFKALLSDAKLGPKTSFSEFGQKYGKDARFKGIDKMRERESLFNEYIVQLRKQAKEESSHKAEKLRTEFFSLLDELKNLDSKSRWSKVKDSIHHDPRYKAVHHSSQREDLFKEYINRKSEVKDENAEKQKRVETSLREREKEVQRTRNEQQKELERERGQFKKEEAMQHFKALLTDLVRDSEMTWRDARKQLKRDHRWELASLLDKEERERLFNGHTSSLVYRKKEKFNELLNETPGVTLTSTWKEVRRLIKEDPRYTKFSSSDRKREREFSEYIKEKYLQAKMDFRTLLTETRIITYKSKKLIQDSDQHLRDIEKVLEKDKRYLVLDCVPEERLEMIMSYIRELHKKGIPPPPTASEPSRRLIPK</sequence>
<evidence type="ECO:0000313" key="20">
    <source>
        <dbReference type="RefSeq" id="XP_022091694.1"/>
    </source>
</evidence>
<feature type="compositionally biased region" description="Basic and acidic residues" evidence="16">
    <location>
        <begin position="589"/>
        <end position="617"/>
    </location>
</feature>
<feature type="domain" description="FF" evidence="18">
    <location>
        <begin position="732"/>
        <end position="786"/>
    </location>
</feature>
<keyword evidence="10" id="KW-0804">Transcription</keyword>
<keyword evidence="2" id="KW-0488">Methylation</keyword>
<feature type="domain" description="FF" evidence="18">
    <location>
        <begin position="957"/>
        <end position="1014"/>
    </location>
</feature>
<feature type="compositionally biased region" description="Acidic residues" evidence="16">
    <location>
        <begin position="1"/>
        <end position="13"/>
    </location>
</feature>
<feature type="compositionally biased region" description="Basic and acidic residues" evidence="16">
    <location>
        <begin position="500"/>
        <end position="544"/>
    </location>
</feature>
<feature type="compositionally biased region" description="Polar residues" evidence="16">
    <location>
        <begin position="23"/>
        <end position="32"/>
    </location>
</feature>
<keyword evidence="9" id="KW-0175">Coiled coil</keyword>
<dbReference type="Gene3D" id="2.20.70.10">
    <property type="match status" value="3"/>
</dbReference>
<dbReference type="CDD" id="cd00201">
    <property type="entry name" value="WW"/>
    <property type="match status" value="3"/>
</dbReference>
<feature type="region of interest" description="Disordered" evidence="16">
    <location>
        <begin position="289"/>
        <end position="311"/>
    </location>
</feature>
<evidence type="ECO:0000256" key="15">
    <source>
        <dbReference type="ARBA" id="ARBA00078981"/>
    </source>
</evidence>
<keyword evidence="3" id="KW-0678">Repressor</keyword>
<evidence type="ECO:0000256" key="1">
    <source>
        <dbReference type="ARBA" id="ARBA00004123"/>
    </source>
</evidence>
<dbReference type="PANTHER" id="PTHR15377:SF3">
    <property type="entry name" value="WW DOMAIN-CONTAINING PROTEIN"/>
    <property type="match status" value="1"/>
</dbReference>
<dbReference type="SUPFAM" id="SSF81698">
    <property type="entry name" value="FF domain"/>
    <property type="match status" value="5"/>
</dbReference>
<dbReference type="FunFam" id="1.10.10.440:FF:000008">
    <property type="entry name" value="Transcription elongation regulator 1 (CA150)"/>
    <property type="match status" value="1"/>
</dbReference>
<dbReference type="Pfam" id="PF23517">
    <property type="entry name" value="WW_TCERG1"/>
    <property type="match status" value="1"/>
</dbReference>
<dbReference type="InterPro" id="IPR036517">
    <property type="entry name" value="FF_domain_sf"/>
</dbReference>
<feature type="domain" description="FF" evidence="18">
    <location>
        <begin position="798"/>
        <end position="854"/>
    </location>
</feature>
<feature type="region of interest" description="Disordered" evidence="16">
    <location>
        <begin position="1"/>
        <end position="161"/>
    </location>
</feature>
<dbReference type="SMART" id="SM00441">
    <property type="entry name" value="FF"/>
    <property type="match status" value="6"/>
</dbReference>
<dbReference type="PROSITE" id="PS50020">
    <property type="entry name" value="WW_DOMAIN_2"/>
    <property type="match status" value="3"/>
</dbReference>
<dbReference type="FunFam" id="2.20.70.10:FF:000049">
    <property type="entry name" value="Transcription elongation regulator 1-like"/>
    <property type="match status" value="1"/>
</dbReference>
<dbReference type="SUPFAM" id="SSF51045">
    <property type="entry name" value="WW domain"/>
    <property type="match status" value="3"/>
</dbReference>
<dbReference type="GeneID" id="110979874"/>
<dbReference type="FunFam" id="1.10.10.440:FF:000006">
    <property type="entry name" value="Transcription elongation regulator 1 (CA150)"/>
    <property type="match status" value="1"/>
</dbReference>
<feature type="region of interest" description="Disordered" evidence="16">
    <location>
        <begin position="859"/>
        <end position="898"/>
    </location>
</feature>
<evidence type="ECO:0000313" key="19">
    <source>
        <dbReference type="Proteomes" id="UP000694845"/>
    </source>
</evidence>
<dbReference type="RefSeq" id="XP_022091694.1">
    <property type="nucleotide sequence ID" value="XM_022236002.1"/>
</dbReference>